<keyword evidence="1" id="KW-0732">Signal</keyword>
<gene>
    <name evidence="5" type="ORF">CaldiYA01_22180</name>
</gene>
<evidence type="ECO:0000256" key="1">
    <source>
        <dbReference type="ARBA" id="ARBA00022729"/>
    </source>
</evidence>
<dbReference type="InterPro" id="IPR016047">
    <property type="entry name" value="M23ase_b-sheet_dom"/>
</dbReference>
<sequence length="600" mass="68687">MAKNHTKSKTSATATVLDQKKAKFVPKIIEDNLSSKQKDNQTNKWANKKIGLADEEKHNEKKTIKVEKNSQSLHISFVDLTKQIKSKFVQKLKLIKDNIRARIFKSVQKSQKPLKSNVQDEFIFLSYKYRKSPLKELFEEIVRLIIGLKYIGNIRQSKENMLKLKIFSTLALMFLMVFIINRMPTTYQKAYAVILNGSIVGYVKDKMEVQRLFGSLKEEISIKHGTDEFVFQNKPQLKEIPPGLYKNTSLDSLKNTIIEKGVVLVKRYALFVNSKAYLIFDNPNVPQNILNKLKIIYYKKDAKYAKFLEKVEIKPVYVKTDIKVVTEDQALNKIMFGKDEVIEYTIKEGDTLWDLARKYNISVDDIFASNPGLTEKIMPGQRIKLSQMTPLVNVVLEKEVEFVDTLPKEVKTIKSDKYYTTQTIVKQEGKNGKAKIKAKIVYLNGLEYDRQIISQQVLEKPVDRIVVIGTKKPPRYFATGRFSFPTWGVLTSRFGYRGREFHEGIDIAVPWGSNVYAADGGIVEFVGWLGGYGKLIIINHQNGYKTYYGHLSRFLVSPGQKVAKGQLIAKSGSTGRSTGPHLHFEVRKNGVPQNPLMYLR</sequence>
<evidence type="ECO:0000256" key="2">
    <source>
        <dbReference type="SAM" id="Phobius"/>
    </source>
</evidence>
<dbReference type="SUPFAM" id="SSF51261">
    <property type="entry name" value="Duplicated hybrid motif"/>
    <property type="match status" value="1"/>
</dbReference>
<dbReference type="Gene3D" id="2.20.230.10">
    <property type="entry name" value="Resuscitation-promoting factor rpfb"/>
    <property type="match status" value="1"/>
</dbReference>
<dbReference type="InterPro" id="IPR036779">
    <property type="entry name" value="LysM_dom_sf"/>
</dbReference>
<dbReference type="CDD" id="cd12797">
    <property type="entry name" value="M23_peptidase"/>
    <property type="match status" value="1"/>
</dbReference>
<dbReference type="PANTHER" id="PTHR21666">
    <property type="entry name" value="PEPTIDASE-RELATED"/>
    <property type="match status" value="1"/>
</dbReference>
<keyword evidence="2" id="KW-1133">Transmembrane helix</keyword>
<dbReference type="SMART" id="SM01208">
    <property type="entry name" value="G5"/>
    <property type="match status" value="1"/>
</dbReference>
<feature type="domain" description="G5" evidence="3">
    <location>
        <begin position="392"/>
        <end position="472"/>
    </location>
</feature>
<reference evidence="5 6" key="1">
    <citation type="submission" date="2021-02" db="EMBL/GenBank/DDBJ databases">
        <title>Nitrogen-fixing ability and nitrogen fixation related genes of thermophilic fermentative bacteria in the genus Caldicellulosiruptor.</title>
        <authorList>
            <person name="Chen Y."/>
            <person name="Nishihara A."/>
            <person name="Haruta S."/>
        </authorList>
    </citation>
    <scope>NUCLEOTIDE SEQUENCE [LARGE SCALE GENOMIC DNA]</scope>
    <source>
        <strain evidence="5 6">YA01</strain>
    </source>
</reference>
<dbReference type="Gene3D" id="2.70.70.10">
    <property type="entry name" value="Glucose Permease (Domain IIA)"/>
    <property type="match status" value="1"/>
</dbReference>
<feature type="domain" description="LysM" evidence="4">
    <location>
        <begin position="342"/>
        <end position="385"/>
    </location>
</feature>
<dbReference type="SMART" id="SM00257">
    <property type="entry name" value="LysM"/>
    <property type="match status" value="1"/>
</dbReference>
<dbReference type="EMBL" id="AP024480">
    <property type="protein sequence ID" value="BCS82258.1"/>
    <property type="molecule type" value="Genomic_DNA"/>
</dbReference>
<keyword evidence="6" id="KW-1185">Reference proteome</keyword>
<name>A0ABM7NQ85_9FIRM</name>
<organism evidence="5 6">
    <name type="scientific">Caldicellulosiruptor diazotrophicus</name>
    <dbReference type="NCBI Taxonomy" id="2806205"/>
    <lineage>
        <taxon>Bacteria</taxon>
        <taxon>Bacillati</taxon>
        <taxon>Bacillota</taxon>
        <taxon>Bacillota incertae sedis</taxon>
        <taxon>Caldicellulosiruptorales</taxon>
        <taxon>Caldicellulosiruptoraceae</taxon>
        <taxon>Caldicellulosiruptor</taxon>
    </lineage>
</organism>
<dbReference type="CDD" id="cd00118">
    <property type="entry name" value="LysM"/>
    <property type="match status" value="1"/>
</dbReference>
<dbReference type="Gene3D" id="3.10.350.10">
    <property type="entry name" value="LysM domain"/>
    <property type="match status" value="1"/>
</dbReference>
<evidence type="ECO:0000259" key="3">
    <source>
        <dbReference type="PROSITE" id="PS51109"/>
    </source>
</evidence>
<evidence type="ECO:0000313" key="5">
    <source>
        <dbReference type="EMBL" id="BCS82258.1"/>
    </source>
</evidence>
<accession>A0ABM7NQ85</accession>
<dbReference type="SUPFAM" id="SSF54106">
    <property type="entry name" value="LysM domain"/>
    <property type="match status" value="1"/>
</dbReference>
<dbReference type="Pfam" id="PF01476">
    <property type="entry name" value="LysM"/>
    <property type="match status" value="1"/>
</dbReference>
<evidence type="ECO:0000313" key="6">
    <source>
        <dbReference type="Proteomes" id="UP000663623"/>
    </source>
</evidence>
<dbReference type="InterPro" id="IPR011055">
    <property type="entry name" value="Dup_hybrid_motif"/>
</dbReference>
<dbReference type="InterPro" id="IPR011098">
    <property type="entry name" value="G5_dom"/>
</dbReference>
<dbReference type="PROSITE" id="PS51109">
    <property type="entry name" value="G5"/>
    <property type="match status" value="1"/>
</dbReference>
<protein>
    <recommendedName>
        <fullName evidence="7">Peptidase M23</fullName>
    </recommendedName>
</protein>
<dbReference type="PANTHER" id="PTHR21666:SF270">
    <property type="entry name" value="MUREIN HYDROLASE ACTIVATOR ENVC"/>
    <property type="match status" value="1"/>
</dbReference>
<dbReference type="InterPro" id="IPR050570">
    <property type="entry name" value="Cell_wall_metabolism_enzyme"/>
</dbReference>
<evidence type="ECO:0008006" key="7">
    <source>
        <dbReference type="Google" id="ProtNLM"/>
    </source>
</evidence>
<dbReference type="Pfam" id="PF07501">
    <property type="entry name" value="G5"/>
    <property type="match status" value="1"/>
</dbReference>
<keyword evidence="2" id="KW-0472">Membrane</keyword>
<proteinExistence type="predicted"/>
<dbReference type="Proteomes" id="UP000663623">
    <property type="component" value="Chromosome"/>
</dbReference>
<dbReference type="RefSeq" id="WP_207179728.1">
    <property type="nucleotide sequence ID" value="NZ_AP024480.1"/>
</dbReference>
<evidence type="ECO:0000259" key="4">
    <source>
        <dbReference type="PROSITE" id="PS51782"/>
    </source>
</evidence>
<dbReference type="InterPro" id="IPR018392">
    <property type="entry name" value="LysM"/>
</dbReference>
<feature type="transmembrane region" description="Helical" evidence="2">
    <location>
        <begin position="162"/>
        <end position="180"/>
    </location>
</feature>
<dbReference type="Pfam" id="PF01551">
    <property type="entry name" value="Peptidase_M23"/>
    <property type="match status" value="1"/>
</dbReference>
<dbReference type="PROSITE" id="PS51782">
    <property type="entry name" value="LYSM"/>
    <property type="match status" value="1"/>
</dbReference>
<keyword evidence="2" id="KW-0812">Transmembrane</keyword>